<name>A0ABV7GL11_9GAMM</name>
<dbReference type="Proteomes" id="UP001595621">
    <property type="component" value="Unassembled WGS sequence"/>
</dbReference>
<dbReference type="InterPro" id="IPR009061">
    <property type="entry name" value="DNA-bd_dom_put_sf"/>
</dbReference>
<dbReference type="SUPFAM" id="SSF46955">
    <property type="entry name" value="Putative DNA-binding domain"/>
    <property type="match status" value="1"/>
</dbReference>
<evidence type="ECO:0000259" key="1">
    <source>
        <dbReference type="Pfam" id="PF12728"/>
    </source>
</evidence>
<sequence length="54" mass="6487">MNYRVADMLKMLTVGRTTLWRMVKAGQFPEPNRENSRKIFWTEEQLKQWAASLK</sequence>
<gene>
    <name evidence="2" type="ORF">ACFOE0_22910</name>
</gene>
<dbReference type="RefSeq" id="WP_248937589.1">
    <property type="nucleotide sequence ID" value="NZ_JAKILF010000011.1"/>
</dbReference>
<accession>A0ABV7GL11</accession>
<feature type="domain" description="Helix-turn-helix" evidence="1">
    <location>
        <begin position="3"/>
        <end position="52"/>
    </location>
</feature>
<protein>
    <submittedName>
        <fullName evidence="2">Helix-turn-helix transcriptional regulator</fullName>
    </submittedName>
</protein>
<dbReference type="Pfam" id="PF12728">
    <property type="entry name" value="HTH_17"/>
    <property type="match status" value="1"/>
</dbReference>
<dbReference type="EMBL" id="JBHRTD010000023">
    <property type="protein sequence ID" value="MFC3141008.1"/>
    <property type="molecule type" value="Genomic_DNA"/>
</dbReference>
<evidence type="ECO:0000313" key="2">
    <source>
        <dbReference type="EMBL" id="MFC3141008.1"/>
    </source>
</evidence>
<comment type="caution">
    <text evidence="2">The sequence shown here is derived from an EMBL/GenBank/DDBJ whole genome shotgun (WGS) entry which is preliminary data.</text>
</comment>
<proteinExistence type="predicted"/>
<dbReference type="Gene3D" id="1.10.238.160">
    <property type="match status" value="1"/>
</dbReference>
<reference evidence="3" key="1">
    <citation type="journal article" date="2019" name="Int. J. Syst. Evol. Microbiol.">
        <title>The Global Catalogue of Microorganisms (GCM) 10K type strain sequencing project: providing services to taxonomists for standard genome sequencing and annotation.</title>
        <authorList>
            <consortium name="The Broad Institute Genomics Platform"/>
            <consortium name="The Broad Institute Genome Sequencing Center for Infectious Disease"/>
            <person name="Wu L."/>
            <person name="Ma J."/>
        </authorList>
    </citation>
    <scope>NUCLEOTIDE SEQUENCE [LARGE SCALE GENOMIC DNA]</scope>
    <source>
        <strain evidence="3">KCTC 52277</strain>
    </source>
</reference>
<dbReference type="InterPro" id="IPR041657">
    <property type="entry name" value="HTH_17"/>
</dbReference>
<organism evidence="2 3">
    <name type="scientific">Shewanella submarina</name>
    <dbReference type="NCBI Taxonomy" id="2016376"/>
    <lineage>
        <taxon>Bacteria</taxon>
        <taxon>Pseudomonadati</taxon>
        <taxon>Pseudomonadota</taxon>
        <taxon>Gammaproteobacteria</taxon>
        <taxon>Alteromonadales</taxon>
        <taxon>Shewanellaceae</taxon>
        <taxon>Shewanella</taxon>
    </lineage>
</organism>
<keyword evidence="3" id="KW-1185">Reference proteome</keyword>
<evidence type="ECO:0000313" key="3">
    <source>
        <dbReference type="Proteomes" id="UP001595621"/>
    </source>
</evidence>